<organism evidence="1 2">
    <name type="scientific">Meloidogyne enterolobii</name>
    <name type="common">Root-knot nematode worm</name>
    <name type="synonym">Meloidogyne mayaguensis</name>
    <dbReference type="NCBI Taxonomy" id="390850"/>
    <lineage>
        <taxon>Eukaryota</taxon>
        <taxon>Metazoa</taxon>
        <taxon>Ecdysozoa</taxon>
        <taxon>Nematoda</taxon>
        <taxon>Chromadorea</taxon>
        <taxon>Rhabditida</taxon>
        <taxon>Tylenchina</taxon>
        <taxon>Tylenchomorpha</taxon>
        <taxon>Tylenchoidea</taxon>
        <taxon>Meloidogynidae</taxon>
        <taxon>Meloidogyninae</taxon>
        <taxon>Meloidogyne</taxon>
    </lineage>
</organism>
<proteinExistence type="predicted"/>
<evidence type="ECO:0000313" key="1">
    <source>
        <dbReference type="EMBL" id="CAK5038360.1"/>
    </source>
</evidence>
<comment type="caution">
    <text evidence="1">The sequence shown here is derived from an EMBL/GenBank/DDBJ whole genome shotgun (WGS) entry which is preliminary data.</text>
</comment>
<keyword evidence="2" id="KW-1185">Reference proteome</keyword>
<name>A0ACB0YAS5_MELEN</name>
<protein>
    <submittedName>
        <fullName evidence="1">Uncharacterized protein</fullName>
    </submittedName>
</protein>
<sequence>MNAKYPHGTNPSGQESVQDWLNLGLTPGSDQSLYVTQHQHMGAEYHQGTNPSDQTGKKGKVIKNVEK</sequence>
<evidence type="ECO:0000313" key="2">
    <source>
        <dbReference type="Proteomes" id="UP001497535"/>
    </source>
</evidence>
<dbReference type="EMBL" id="CAVMJV010000008">
    <property type="protein sequence ID" value="CAK5038360.1"/>
    <property type="molecule type" value="Genomic_DNA"/>
</dbReference>
<gene>
    <name evidence="1" type="ORF">MENTE1834_LOCUS9622</name>
</gene>
<dbReference type="Proteomes" id="UP001497535">
    <property type="component" value="Unassembled WGS sequence"/>
</dbReference>
<reference evidence="1" key="1">
    <citation type="submission" date="2023-11" db="EMBL/GenBank/DDBJ databases">
        <authorList>
            <person name="Poullet M."/>
        </authorList>
    </citation>
    <scope>NUCLEOTIDE SEQUENCE</scope>
    <source>
        <strain evidence="1">E1834</strain>
    </source>
</reference>
<accession>A0ACB0YAS5</accession>